<evidence type="ECO:0000313" key="3">
    <source>
        <dbReference type="Proteomes" id="UP001499878"/>
    </source>
</evidence>
<organism evidence="2 3">
    <name type="scientific">Streptomyces thinghirensis</name>
    <dbReference type="NCBI Taxonomy" id="551547"/>
    <lineage>
        <taxon>Bacteria</taxon>
        <taxon>Bacillati</taxon>
        <taxon>Actinomycetota</taxon>
        <taxon>Actinomycetes</taxon>
        <taxon>Kitasatosporales</taxon>
        <taxon>Streptomycetaceae</taxon>
        <taxon>Streptomyces</taxon>
    </lineage>
</organism>
<comment type="caution">
    <text evidence="2">The sequence shown here is derived from an EMBL/GenBank/DDBJ whole genome shotgun (WGS) entry which is preliminary data.</text>
</comment>
<feature type="region of interest" description="Disordered" evidence="1">
    <location>
        <begin position="82"/>
        <end position="107"/>
    </location>
</feature>
<protein>
    <submittedName>
        <fullName evidence="2">Uncharacterized protein</fullName>
    </submittedName>
</protein>
<keyword evidence="3" id="KW-1185">Reference proteome</keyword>
<accession>A0ABP9SXX1</accession>
<dbReference type="EMBL" id="BAABJR010000004">
    <property type="protein sequence ID" value="GAA5206163.1"/>
    <property type="molecule type" value="Genomic_DNA"/>
</dbReference>
<proteinExistence type="predicted"/>
<reference evidence="3" key="1">
    <citation type="journal article" date="2019" name="Int. J. Syst. Evol. Microbiol.">
        <title>The Global Catalogue of Microorganisms (GCM) 10K type strain sequencing project: providing services to taxonomists for standard genome sequencing and annotation.</title>
        <authorList>
            <consortium name="The Broad Institute Genomics Platform"/>
            <consortium name="The Broad Institute Genome Sequencing Center for Infectious Disease"/>
            <person name="Wu L."/>
            <person name="Ma J."/>
        </authorList>
    </citation>
    <scope>NUCLEOTIDE SEQUENCE [LARGE SCALE GENOMIC DNA]</scope>
    <source>
        <strain evidence="3">JCM 18306</strain>
    </source>
</reference>
<evidence type="ECO:0000313" key="2">
    <source>
        <dbReference type="EMBL" id="GAA5206163.1"/>
    </source>
</evidence>
<name>A0ABP9SXX1_9ACTN</name>
<feature type="region of interest" description="Disordered" evidence="1">
    <location>
        <begin position="135"/>
        <end position="165"/>
    </location>
</feature>
<evidence type="ECO:0000256" key="1">
    <source>
        <dbReference type="SAM" id="MobiDB-lite"/>
    </source>
</evidence>
<dbReference type="Proteomes" id="UP001499878">
    <property type="component" value="Unassembled WGS sequence"/>
</dbReference>
<gene>
    <name evidence="2" type="ORF">GCM10023323_16400</name>
</gene>
<sequence>MHVETPPDILDTAARLGAGVPYALKVLAGQLADDPEMGRPSALPGILSATVDGAMLEDCPDLTIGYIREPDRIQIRYAHAVPTAGPAPEAQAGDRRESHPASDAVTAGEISDARHRITRWLQHNAPPLRSCAPCRRGRTRRRCPGAGPRSGDTRRLACPVVPDRR</sequence>